<dbReference type="GO" id="GO:0042351">
    <property type="term" value="P:'de novo' GDP-L-fucose biosynthetic process"/>
    <property type="evidence" value="ECO:0007669"/>
    <property type="project" value="UniProtKB-UniPathway"/>
</dbReference>
<dbReference type="InterPro" id="IPR001509">
    <property type="entry name" value="Epimerase_deHydtase"/>
</dbReference>
<protein>
    <recommendedName>
        <fullName evidence="3">GDP-L-fucose synthase</fullName>
        <ecNumber evidence="3">1.1.1.271</ecNumber>
    </recommendedName>
</protein>
<keyword evidence="6" id="KW-0413">Isomerase</keyword>
<evidence type="ECO:0000256" key="6">
    <source>
        <dbReference type="ARBA" id="ARBA00023235"/>
    </source>
</evidence>
<dbReference type="Gene3D" id="3.40.50.720">
    <property type="entry name" value="NAD(P)-binding Rossmann-like Domain"/>
    <property type="match status" value="1"/>
</dbReference>
<evidence type="ECO:0000259" key="7">
    <source>
        <dbReference type="Pfam" id="PF01370"/>
    </source>
</evidence>
<feature type="domain" description="NAD-dependent epimerase/dehydratase" evidence="7">
    <location>
        <begin position="9"/>
        <end position="243"/>
    </location>
</feature>
<keyword evidence="4" id="KW-0521">NADP</keyword>
<dbReference type="PANTHER" id="PTHR43238:SF1">
    <property type="entry name" value="GDP-L-FUCOSE SYNTHASE"/>
    <property type="match status" value="1"/>
</dbReference>
<reference evidence="8" key="1">
    <citation type="submission" date="2021-01" db="EMBL/GenBank/DDBJ databases">
        <authorList>
            <person name="Corre E."/>
            <person name="Pelletier E."/>
            <person name="Niang G."/>
            <person name="Scheremetjew M."/>
            <person name="Finn R."/>
            <person name="Kale V."/>
            <person name="Holt S."/>
            <person name="Cochrane G."/>
            <person name="Meng A."/>
            <person name="Brown T."/>
            <person name="Cohen L."/>
        </authorList>
    </citation>
    <scope>NUCLEOTIDE SEQUENCE</scope>
    <source>
        <strain evidence="8">CCAP 955/1</strain>
    </source>
</reference>
<dbReference type="UniPathway" id="UPA00128">
    <property type="reaction ID" value="UER00191"/>
</dbReference>
<dbReference type="SUPFAM" id="SSF51735">
    <property type="entry name" value="NAD(P)-binding Rossmann-fold domains"/>
    <property type="match status" value="1"/>
</dbReference>
<dbReference type="EC" id="1.1.1.271" evidence="3"/>
<evidence type="ECO:0000256" key="5">
    <source>
        <dbReference type="ARBA" id="ARBA00023002"/>
    </source>
</evidence>
<gene>
    <name evidence="8" type="ORF">SELO1098_LOCUS13845</name>
</gene>
<evidence type="ECO:0000256" key="3">
    <source>
        <dbReference type="ARBA" id="ARBA00012371"/>
    </source>
</evidence>
<dbReference type="AlphaFoldDB" id="A0A7S3H4T7"/>
<evidence type="ECO:0000256" key="1">
    <source>
        <dbReference type="ARBA" id="ARBA00004883"/>
    </source>
</evidence>
<evidence type="ECO:0000313" key="8">
    <source>
        <dbReference type="EMBL" id="CAE0285004.1"/>
    </source>
</evidence>
<evidence type="ECO:0000256" key="4">
    <source>
        <dbReference type="ARBA" id="ARBA00022857"/>
    </source>
</evidence>
<dbReference type="EMBL" id="HBIC01027565">
    <property type="protein sequence ID" value="CAE0285004.1"/>
    <property type="molecule type" value="Transcribed_RNA"/>
</dbReference>
<comment type="pathway">
    <text evidence="1">Nucleotide-sugar biosynthesis; GDP-L-fucose biosynthesis via de novo pathway; GDP-L-fucose from GDP-alpha-D-mannose: step 2/2.</text>
</comment>
<keyword evidence="5" id="KW-0560">Oxidoreductase</keyword>
<organism evidence="8">
    <name type="scientific">Spumella elongata</name>
    <dbReference type="NCBI Taxonomy" id="89044"/>
    <lineage>
        <taxon>Eukaryota</taxon>
        <taxon>Sar</taxon>
        <taxon>Stramenopiles</taxon>
        <taxon>Ochrophyta</taxon>
        <taxon>Chrysophyceae</taxon>
        <taxon>Chromulinales</taxon>
        <taxon>Chromulinaceae</taxon>
        <taxon>Spumella</taxon>
    </lineage>
</organism>
<dbReference type="Pfam" id="PF01370">
    <property type="entry name" value="Epimerase"/>
    <property type="match status" value="1"/>
</dbReference>
<evidence type="ECO:0000256" key="2">
    <source>
        <dbReference type="ARBA" id="ARBA00005959"/>
    </source>
</evidence>
<name>A0A7S3H4T7_9STRA</name>
<proteinExistence type="inferred from homology"/>
<accession>A0A7S3H4T7</accession>
<comment type="similarity">
    <text evidence="2">Belongs to the NAD(P)-dependent epimerase/dehydratase family. Fucose synthase subfamily.</text>
</comment>
<dbReference type="GO" id="GO:0050577">
    <property type="term" value="F:GDP-L-fucose synthase activity"/>
    <property type="evidence" value="ECO:0007669"/>
    <property type="project" value="UniProtKB-EC"/>
</dbReference>
<dbReference type="GO" id="GO:0016853">
    <property type="term" value="F:isomerase activity"/>
    <property type="evidence" value="ECO:0007669"/>
    <property type="project" value="UniProtKB-KW"/>
</dbReference>
<dbReference type="InterPro" id="IPR028614">
    <property type="entry name" value="GDP_fucose/colitose_synth"/>
</dbReference>
<dbReference type="InterPro" id="IPR036291">
    <property type="entry name" value="NAD(P)-bd_dom_sf"/>
</dbReference>
<dbReference type="Gene3D" id="3.90.25.10">
    <property type="entry name" value="UDP-galactose 4-epimerase, domain 1"/>
    <property type="match status" value="1"/>
</dbReference>
<dbReference type="CDD" id="cd05239">
    <property type="entry name" value="GDP_FS_SDR_e"/>
    <property type="match status" value="1"/>
</dbReference>
<dbReference type="HAMAP" id="MF_00956">
    <property type="entry name" value="GDP_fucose_synth"/>
    <property type="match status" value="1"/>
</dbReference>
<sequence>MSEFKPTVVLVTGGTGLVGKAIETVVNKNPQEGETWFYASSSDADLRDRESTRKLFERVKPTHVIHLAAMVGGLFKNLKYKVEFYRENVLINDNVMECSREFNVVKLVSCLSTCIFPDKTTYPIDETMVHDGPPHSSNAGYAYAKRMIDVVNKCYNEEYGCNYTSIIPTNIYGPHDNFGIEDGHVIPGLIHKCYKAKRDGTDLTIWGTGSPLRQFIYSEDLARLTVWVMREYHSPEPIILSVGEEDEVSIADVARAVAKAMKFEGNIVFDTTKSDGQYKKTASNKKLRELYPDFEFTPIDQGLQQACDWFVANYETARKGHN</sequence>
<dbReference type="PANTHER" id="PTHR43238">
    <property type="entry name" value="GDP-L-FUCOSE SYNTHASE"/>
    <property type="match status" value="1"/>
</dbReference>